<keyword evidence="3" id="KW-1185">Reference proteome</keyword>
<reference evidence="2" key="1">
    <citation type="submission" date="2022-03" db="EMBL/GenBank/DDBJ databases">
        <authorList>
            <person name="Martin H S."/>
        </authorList>
    </citation>
    <scope>NUCLEOTIDE SEQUENCE</scope>
</reference>
<sequence>MESDNKENVEHDGVVASDGEQFPSTSSGEAESSSSSSSEFEEGTASPLPNKRSRATTLSNWVAEMLRERGIRLLVYLDDYLLACQDRSKLMTQVAETLVFLEYLGGPSRTASLSQSTALPEKIYSERTEETIMPQNAKVPAVVVGCSGGQSNPTTQKAKTVAWPLKANCEIRQDVSVKVYLTTRSYDAVKKGKVL</sequence>
<organism evidence="2 3">
    <name type="scientific">Iphiclides podalirius</name>
    <name type="common">scarce swallowtail</name>
    <dbReference type="NCBI Taxonomy" id="110791"/>
    <lineage>
        <taxon>Eukaryota</taxon>
        <taxon>Metazoa</taxon>
        <taxon>Ecdysozoa</taxon>
        <taxon>Arthropoda</taxon>
        <taxon>Hexapoda</taxon>
        <taxon>Insecta</taxon>
        <taxon>Pterygota</taxon>
        <taxon>Neoptera</taxon>
        <taxon>Endopterygota</taxon>
        <taxon>Lepidoptera</taxon>
        <taxon>Glossata</taxon>
        <taxon>Ditrysia</taxon>
        <taxon>Papilionoidea</taxon>
        <taxon>Papilionidae</taxon>
        <taxon>Papilioninae</taxon>
        <taxon>Iphiclides</taxon>
    </lineage>
</organism>
<gene>
    <name evidence="2" type="ORF">IPOD504_LOCUS10176</name>
</gene>
<dbReference type="Proteomes" id="UP000837857">
    <property type="component" value="Chromosome 24"/>
</dbReference>
<evidence type="ECO:0008006" key="4">
    <source>
        <dbReference type="Google" id="ProtNLM"/>
    </source>
</evidence>
<proteinExistence type="predicted"/>
<name>A0ABN8IHW4_9NEOP</name>
<protein>
    <recommendedName>
        <fullName evidence="4">Reverse transcriptase domain-containing protein</fullName>
    </recommendedName>
</protein>
<evidence type="ECO:0000313" key="2">
    <source>
        <dbReference type="EMBL" id="CAH2057346.1"/>
    </source>
</evidence>
<feature type="non-terminal residue" evidence="2">
    <location>
        <position position="195"/>
    </location>
</feature>
<feature type="compositionally biased region" description="Low complexity" evidence="1">
    <location>
        <begin position="24"/>
        <end position="46"/>
    </location>
</feature>
<dbReference type="EMBL" id="OW152836">
    <property type="protein sequence ID" value="CAH2057346.1"/>
    <property type="molecule type" value="Genomic_DNA"/>
</dbReference>
<feature type="region of interest" description="Disordered" evidence="1">
    <location>
        <begin position="1"/>
        <end position="52"/>
    </location>
</feature>
<evidence type="ECO:0000256" key="1">
    <source>
        <dbReference type="SAM" id="MobiDB-lite"/>
    </source>
</evidence>
<evidence type="ECO:0000313" key="3">
    <source>
        <dbReference type="Proteomes" id="UP000837857"/>
    </source>
</evidence>
<feature type="compositionally biased region" description="Basic and acidic residues" evidence="1">
    <location>
        <begin position="1"/>
        <end position="13"/>
    </location>
</feature>
<accession>A0ABN8IHW4</accession>